<dbReference type="SUPFAM" id="SSF53474">
    <property type="entry name" value="alpha/beta-Hydrolases"/>
    <property type="match status" value="1"/>
</dbReference>
<evidence type="ECO:0000313" key="3">
    <source>
        <dbReference type="Proteomes" id="UP000813385"/>
    </source>
</evidence>
<dbReference type="EMBL" id="JAGPXD010000002">
    <property type="protein sequence ID" value="KAH7368793.1"/>
    <property type="molecule type" value="Genomic_DNA"/>
</dbReference>
<dbReference type="InterPro" id="IPR052897">
    <property type="entry name" value="Sec-Metab_Biosynth_Hydrolase"/>
</dbReference>
<dbReference type="Gene3D" id="3.40.50.1820">
    <property type="entry name" value="alpha/beta hydrolase"/>
    <property type="match status" value="1"/>
</dbReference>
<dbReference type="OrthoDB" id="408373at2759"/>
<name>A0A8K0TNM4_9PEZI</name>
<feature type="domain" description="AB hydrolase-1" evidence="1">
    <location>
        <begin position="7"/>
        <end position="240"/>
    </location>
</feature>
<dbReference type="Proteomes" id="UP000813385">
    <property type="component" value="Unassembled WGS sequence"/>
</dbReference>
<sequence length="255" mass="27548">MPSPPTLVFIHGAWHTEECWAKVIPRLEAQNYRCTAVRLDSTRGSNTPTLVDDIAVVQAAIKEHTSQGRNVLVVGHSYGGAVASSAIQGLTKPAGENAETSDTGYVVGLILIATGFIQTGSSFGATIDGSTHEVGGVRLDFESGWAVVDDDPRNIFYNDLSVEEAAEWGAKLQKQSLAALADAHGYAGWKDVPVWYLAAKQDHIITYEYQRRSYQAAIEEGANVKVLELDGSHSLFLSLPIETTNFIQEAILSLS</sequence>
<gene>
    <name evidence="2" type="ORF">B0T11DRAFT_337877</name>
</gene>
<dbReference type="PANTHER" id="PTHR37017:SF3">
    <property type="entry name" value="AB HYDROLASE-1 DOMAIN-CONTAINING PROTEIN"/>
    <property type="match status" value="1"/>
</dbReference>
<evidence type="ECO:0000313" key="2">
    <source>
        <dbReference type="EMBL" id="KAH7368793.1"/>
    </source>
</evidence>
<dbReference type="InterPro" id="IPR000073">
    <property type="entry name" value="AB_hydrolase_1"/>
</dbReference>
<dbReference type="Pfam" id="PF12697">
    <property type="entry name" value="Abhydrolase_6"/>
    <property type="match status" value="1"/>
</dbReference>
<accession>A0A8K0TNM4</accession>
<protein>
    <submittedName>
        <fullName evidence="2">Alpha/beta hydrolase fold-1</fullName>
    </submittedName>
</protein>
<dbReference type="PANTHER" id="PTHR37017">
    <property type="entry name" value="AB HYDROLASE-1 DOMAIN-CONTAINING PROTEIN-RELATED"/>
    <property type="match status" value="1"/>
</dbReference>
<evidence type="ECO:0000259" key="1">
    <source>
        <dbReference type="Pfam" id="PF12697"/>
    </source>
</evidence>
<reference evidence="2" key="1">
    <citation type="journal article" date="2021" name="Nat. Commun.">
        <title>Genetic determinants of endophytism in the Arabidopsis root mycobiome.</title>
        <authorList>
            <person name="Mesny F."/>
            <person name="Miyauchi S."/>
            <person name="Thiergart T."/>
            <person name="Pickel B."/>
            <person name="Atanasova L."/>
            <person name="Karlsson M."/>
            <person name="Huettel B."/>
            <person name="Barry K.W."/>
            <person name="Haridas S."/>
            <person name="Chen C."/>
            <person name="Bauer D."/>
            <person name="Andreopoulos W."/>
            <person name="Pangilinan J."/>
            <person name="LaButti K."/>
            <person name="Riley R."/>
            <person name="Lipzen A."/>
            <person name="Clum A."/>
            <person name="Drula E."/>
            <person name="Henrissat B."/>
            <person name="Kohler A."/>
            <person name="Grigoriev I.V."/>
            <person name="Martin F.M."/>
            <person name="Hacquard S."/>
        </authorList>
    </citation>
    <scope>NUCLEOTIDE SEQUENCE</scope>
    <source>
        <strain evidence="2">MPI-CAGE-AT-0016</strain>
    </source>
</reference>
<dbReference type="AlphaFoldDB" id="A0A8K0TNM4"/>
<organism evidence="2 3">
    <name type="scientific">Plectosphaerella cucumerina</name>
    <dbReference type="NCBI Taxonomy" id="40658"/>
    <lineage>
        <taxon>Eukaryota</taxon>
        <taxon>Fungi</taxon>
        <taxon>Dikarya</taxon>
        <taxon>Ascomycota</taxon>
        <taxon>Pezizomycotina</taxon>
        <taxon>Sordariomycetes</taxon>
        <taxon>Hypocreomycetidae</taxon>
        <taxon>Glomerellales</taxon>
        <taxon>Plectosphaerellaceae</taxon>
        <taxon>Plectosphaerella</taxon>
    </lineage>
</organism>
<proteinExistence type="predicted"/>
<keyword evidence="3" id="KW-1185">Reference proteome</keyword>
<dbReference type="InterPro" id="IPR029058">
    <property type="entry name" value="AB_hydrolase_fold"/>
</dbReference>
<keyword evidence="2" id="KW-0378">Hydrolase</keyword>
<dbReference type="GO" id="GO:0016787">
    <property type="term" value="F:hydrolase activity"/>
    <property type="evidence" value="ECO:0007669"/>
    <property type="project" value="UniProtKB-KW"/>
</dbReference>
<comment type="caution">
    <text evidence="2">The sequence shown here is derived from an EMBL/GenBank/DDBJ whole genome shotgun (WGS) entry which is preliminary data.</text>
</comment>